<dbReference type="InterPro" id="IPR051045">
    <property type="entry name" value="TonB-dependent_transducer"/>
</dbReference>
<evidence type="ECO:0000313" key="3">
    <source>
        <dbReference type="Proteomes" id="UP000199604"/>
    </source>
</evidence>
<gene>
    <name evidence="2" type="ORF">SAMN05660845_1502</name>
</gene>
<dbReference type="OrthoDB" id="1522859at2"/>
<dbReference type="GO" id="GO:0031992">
    <property type="term" value="F:energy transducer activity"/>
    <property type="evidence" value="ECO:0007669"/>
    <property type="project" value="TreeGrafter"/>
</dbReference>
<dbReference type="AlphaFoldDB" id="A0A1I0XUB1"/>
<evidence type="ECO:0000259" key="1">
    <source>
        <dbReference type="Pfam" id="PF03544"/>
    </source>
</evidence>
<dbReference type="GO" id="GO:0098797">
    <property type="term" value="C:plasma membrane protein complex"/>
    <property type="evidence" value="ECO:0007669"/>
    <property type="project" value="TreeGrafter"/>
</dbReference>
<dbReference type="InterPro" id="IPR037682">
    <property type="entry name" value="TonB_C"/>
</dbReference>
<dbReference type="Gene3D" id="3.30.1150.10">
    <property type="match status" value="2"/>
</dbReference>
<feature type="domain" description="TonB C-terminal" evidence="1">
    <location>
        <begin position="63"/>
        <end position="124"/>
    </location>
</feature>
<dbReference type="STRING" id="498292.SAMN05660845_1502"/>
<reference evidence="3" key="1">
    <citation type="submission" date="2016-10" db="EMBL/GenBank/DDBJ databases">
        <authorList>
            <person name="Varghese N."/>
            <person name="Submissions S."/>
        </authorList>
    </citation>
    <scope>NUCLEOTIDE SEQUENCE [LARGE SCALE GENOMIC DNA]</scope>
    <source>
        <strain evidence="3">DSM 21789</strain>
    </source>
</reference>
<sequence length="244" mass="27535">MKYFLIVMWFFAVPFVSIAQISVGNEVYLNGDSVDAKFEGGGTQKFHDYIIKNINSSILTKPGKVVFTFTVSETGEIKNIRIVEFSYIEIATEIIRVIKTAPSWQPAKRAGKPISFDVKLPMEFSKKALEISNIENGINKKPALSFPTPSFPGGQSKFLKYFMDNFRTPDLFVDIKGKIYISFTVNEDGTLDEIEVTNNLGKYVANEARRVMKKCPKFSPATQNGKPIKCHFRLPVNINFVAHE</sequence>
<keyword evidence="3" id="KW-1185">Reference proteome</keyword>
<dbReference type="RefSeq" id="WP_091475572.1">
    <property type="nucleotide sequence ID" value="NZ_FOJT01000003.1"/>
</dbReference>
<dbReference type="SUPFAM" id="SSF74653">
    <property type="entry name" value="TolA/TonB C-terminal domain"/>
    <property type="match status" value="2"/>
</dbReference>
<proteinExistence type="predicted"/>
<evidence type="ECO:0000313" key="2">
    <source>
        <dbReference type="EMBL" id="SFB04504.1"/>
    </source>
</evidence>
<protein>
    <submittedName>
        <fullName evidence="2">TonB protein C-terminal</fullName>
    </submittedName>
</protein>
<dbReference type="EMBL" id="FOJT01000003">
    <property type="protein sequence ID" value="SFB04504.1"/>
    <property type="molecule type" value="Genomic_DNA"/>
</dbReference>
<dbReference type="PANTHER" id="PTHR33446">
    <property type="entry name" value="PROTEIN TONB-RELATED"/>
    <property type="match status" value="1"/>
</dbReference>
<name>A0A1I0XUB1_9FLAO</name>
<accession>A0A1I0XUB1</accession>
<dbReference type="GO" id="GO:0055085">
    <property type="term" value="P:transmembrane transport"/>
    <property type="evidence" value="ECO:0007669"/>
    <property type="project" value="InterPro"/>
</dbReference>
<dbReference type="Pfam" id="PF03544">
    <property type="entry name" value="TonB_C"/>
    <property type="match status" value="2"/>
</dbReference>
<dbReference type="Proteomes" id="UP000199604">
    <property type="component" value="Unassembled WGS sequence"/>
</dbReference>
<feature type="domain" description="TonB C-terminal" evidence="1">
    <location>
        <begin position="175"/>
        <end position="237"/>
    </location>
</feature>
<organism evidence="2 3">
    <name type="scientific">Flavobacterium swingsii</name>
    <dbReference type="NCBI Taxonomy" id="498292"/>
    <lineage>
        <taxon>Bacteria</taxon>
        <taxon>Pseudomonadati</taxon>
        <taxon>Bacteroidota</taxon>
        <taxon>Flavobacteriia</taxon>
        <taxon>Flavobacteriales</taxon>
        <taxon>Flavobacteriaceae</taxon>
        <taxon>Flavobacterium</taxon>
    </lineage>
</organism>
<dbReference type="PANTHER" id="PTHR33446:SF2">
    <property type="entry name" value="PROTEIN TONB"/>
    <property type="match status" value="1"/>
</dbReference>